<dbReference type="PANTHER" id="PTHR43798">
    <property type="entry name" value="MONOACYLGLYCEROL LIPASE"/>
    <property type="match status" value="1"/>
</dbReference>
<feature type="signal peptide" evidence="1">
    <location>
        <begin position="1"/>
        <end position="21"/>
    </location>
</feature>
<feature type="domain" description="AB hydrolase-1" evidence="2">
    <location>
        <begin position="69"/>
        <end position="171"/>
    </location>
</feature>
<dbReference type="RefSeq" id="WP_229955651.1">
    <property type="nucleotide sequence ID" value="NZ_BAAAEM010000003.1"/>
</dbReference>
<dbReference type="PANTHER" id="PTHR43798:SF33">
    <property type="entry name" value="HYDROLASE, PUTATIVE (AFU_ORTHOLOGUE AFUA_2G14860)-RELATED"/>
    <property type="match status" value="1"/>
</dbReference>
<dbReference type="Gene3D" id="3.40.50.1820">
    <property type="entry name" value="alpha/beta hydrolase"/>
    <property type="match status" value="1"/>
</dbReference>
<evidence type="ECO:0000313" key="4">
    <source>
        <dbReference type="Proteomes" id="UP001500713"/>
    </source>
</evidence>
<evidence type="ECO:0000313" key="3">
    <source>
        <dbReference type="EMBL" id="GAA0486222.1"/>
    </source>
</evidence>
<protein>
    <recommendedName>
        <fullName evidence="2">AB hydrolase-1 domain-containing protein</fullName>
    </recommendedName>
</protein>
<dbReference type="EMBL" id="BAAAEM010000003">
    <property type="protein sequence ID" value="GAA0486222.1"/>
    <property type="molecule type" value="Genomic_DNA"/>
</dbReference>
<keyword evidence="1" id="KW-0732">Signal</keyword>
<feature type="chain" id="PRO_5045121600" description="AB hydrolase-1 domain-containing protein" evidence="1">
    <location>
        <begin position="22"/>
        <end position="326"/>
    </location>
</feature>
<dbReference type="Pfam" id="PF00561">
    <property type="entry name" value="Abhydrolase_1"/>
    <property type="match status" value="1"/>
</dbReference>
<organism evidence="3 4">
    <name type="scientific">Parasphingorhabdus litoris</name>
    <dbReference type="NCBI Taxonomy" id="394733"/>
    <lineage>
        <taxon>Bacteria</taxon>
        <taxon>Pseudomonadati</taxon>
        <taxon>Pseudomonadota</taxon>
        <taxon>Alphaproteobacteria</taxon>
        <taxon>Sphingomonadales</taxon>
        <taxon>Sphingomonadaceae</taxon>
        <taxon>Parasphingorhabdus</taxon>
    </lineage>
</organism>
<reference evidence="3 4" key="1">
    <citation type="journal article" date="2019" name="Int. J. Syst. Evol. Microbiol.">
        <title>The Global Catalogue of Microorganisms (GCM) 10K type strain sequencing project: providing services to taxonomists for standard genome sequencing and annotation.</title>
        <authorList>
            <consortium name="The Broad Institute Genomics Platform"/>
            <consortium name="The Broad Institute Genome Sequencing Center for Infectious Disease"/>
            <person name="Wu L."/>
            <person name="Ma J."/>
        </authorList>
    </citation>
    <scope>NUCLEOTIDE SEQUENCE [LARGE SCALE GENOMIC DNA]</scope>
    <source>
        <strain evidence="3 4">JCM 14162</strain>
    </source>
</reference>
<comment type="caution">
    <text evidence="3">The sequence shown here is derived from an EMBL/GenBank/DDBJ whole genome shotgun (WGS) entry which is preliminary data.</text>
</comment>
<dbReference type="InterPro" id="IPR050266">
    <property type="entry name" value="AB_hydrolase_sf"/>
</dbReference>
<evidence type="ECO:0000259" key="2">
    <source>
        <dbReference type="Pfam" id="PF00561"/>
    </source>
</evidence>
<dbReference type="SUPFAM" id="SSF53474">
    <property type="entry name" value="alpha/beta-Hydrolases"/>
    <property type="match status" value="1"/>
</dbReference>
<dbReference type="InterPro" id="IPR000073">
    <property type="entry name" value="AB_hydrolase_1"/>
</dbReference>
<dbReference type="Proteomes" id="UP001500713">
    <property type="component" value="Unassembled WGS sequence"/>
</dbReference>
<dbReference type="InterPro" id="IPR029058">
    <property type="entry name" value="AB_hydrolase_fold"/>
</dbReference>
<proteinExistence type="predicted"/>
<evidence type="ECO:0000256" key="1">
    <source>
        <dbReference type="SAM" id="SignalP"/>
    </source>
</evidence>
<gene>
    <name evidence="3" type="ORF">GCM10009096_31250</name>
</gene>
<sequence length="326" mass="36339">MRLYRTCIFLVCVLASAPFFAATEGTATSQQHARADISTIEIERHFIAGPFGQVHVRIARSTQATQKTPLVLFHPTPYSSDYFLKFMQLIATDRTVIAIDTPGYGDSDRPSTLQSIDGYAESAAIVLELMGYGSERNQPVDVLGYHTGTLIATELAIRHPGLVRKLVLPGLPFFIGEERNKAYNDNAKPEPIARDGSHLMKKWEFATAAIQAGISQERAQEHFNDLMQCYPHCWEAYHGVFTYPSENRFPEVQQPVLLITNDGSLKRETEAALPLFPDARLTHINGVSLGGFDLAPEKYVTIIRQFLNGAPGNRKTQKKETDDGRE</sequence>
<accession>A0ABN1AYS5</accession>
<name>A0ABN1AYS5_9SPHN</name>
<keyword evidence="4" id="KW-1185">Reference proteome</keyword>